<keyword evidence="2" id="KW-1133">Transmembrane helix</keyword>
<feature type="domain" description="Pyrrolo-quinoline quinone repeat" evidence="3">
    <location>
        <begin position="1081"/>
        <end position="1324"/>
    </location>
</feature>
<evidence type="ECO:0000256" key="1">
    <source>
        <dbReference type="SAM" id="MobiDB-lite"/>
    </source>
</evidence>
<sequence>MNDQELIVLVQESSIDDLTLDQIRHLRARLPESSQLRDALSERLRMEHHLVDALGASGDTPDQFVQKMMQRKQRQNSGSRLVLSLTLALVLFVGVSAGVYYQLQIESKSNDIAATDASPSTVDTTGKPDPSQRTTARSSDTSPMGNTNPSETHRDDQTADNNKPDEKQPQPEPVARDVPVEEEALVPRDVPPLTFAHLTSLPDADRRDSLTRAQFDSWLAKASAKLPAEIQEFRDGDRPQTKMKGWFRLRGKFPSHAALRFELSETHRVRFHFYCGDQGVSIVRHEHDYSPWYAYAMTAGEDGIQPKSLRLQANDAYREHRGPARHYQPVAFFFDDTTSELVFYRGDVEVIRTPLPSPPDRIYVEGESIIRRMNLWPLASLPEAQPQYPQQVVIDRTADLPWQSKLAEQASLEKNADGTLSLVSKNPENHSWTVVPIPGYGLRMVELELTGVDRSHGVFLTQPAKTPQEGETAEVPSPQDGLVFNRNRKTDELYARFSYIWDAGHEVDRNPLEHPATQVGDHVWVRLLAGGGQTRGWISLDGEHWALLSSEDNDTKGTYNHVGISSAKVEGDHRLTLKKMVVRELSGLTRLFPQEHWAKVDQVNWKELGESPYASEPFTLPDGSKLSADLATRLRRFSCVGASYDHMKDLCTEAIEAAPSNADKRQVIKDMLALTKTWPLEYSEKRFIGWCEERLGQLFEEQLTTPERQDYAAFRRELLNLPTMNRDPMGYFSQERFNAEMLVAIQQERWNDILDSCEAMRRYYSYDPRKVRSDFPIINWAGGIAVRHSNRANQDADYLTEGRSTSLLVEDLSKEAYNISAELNAALDSDAIADACRLITQIPESAAEGLAPSGSDPDHLFSVTAAIQMAVQNHEALQHQMEKEHADLAQLRVNSAIQRGDRKVVELVTLQFFDTKAAAEAHLWLGDQATSAGDFASSLQHYIKAARSAEGELKSKVDARLLMLGHMPSGDQAEPNGSISIGSKTLSANSLINETAVIRSTHAAQQEVAGADANPAANAAWPAMASIQPSDVVLRGSWGREQDRVPSAVRDSHVDWHGQSLGMTSSGDQAFLCNRFELWKLDLKNQKELWKRSEKDKDRGKAHAFPYTRCVPLLVGDMVVTRMLHEKGFALYGFDRETGDQRWVTNLDDQMVLATDPVSVQGRVLIVTLREVSQSTYAVRLSRVDLSTGEILDSHPLFRIRDTWFDRGIGNVVAHREQLLIDLGGVLASCDISGHLQWVRKQLTFPQRIDSRWAAQQLSNIKILGDQAISFHAGALRLECFDVATGTLRWTLPGTDVQSIELLDDQTLLVEQPDRWLLVSAEGGKVTSEVAKPENLLSWHITQDALIGLTYRGPEEKDQKGTMQVVRLDVRSGETSELQSIEVPGKELPAAGPLFFGPDKWHFWQSEDKNKDERRLMVVQ</sequence>
<keyword evidence="2" id="KW-0812">Transmembrane</keyword>
<feature type="region of interest" description="Disordered" evidence="1">
    <location>
        <begin position="114"/>
        <end position="177"/>
    </location>
</feature>
<name>A0A518CA04_9BACT</name>
<keyword evidence="2" id="KW-0472">Membrane</keyword>
<evidence type="ECO:0000313" key="5">
    <source>
        <dbReference type="Proteomes" id="UP000318626"/>
    </source>
</evidence>
<dbReference type="InterPro" id="IPR015943">
    <property type="entry name" value="WD40/YVTN_repeat-like_dom_sf"/>
</dbReference>
<dbReference type="Gene3D" id="2.130.10.10">
    <property type="entry name" value="YVTN repeat-like/Quinoprotein amine dehydrogenase"/>
    <property type="match status" value="1"/>
</dbReference>
<dbReference type="OrthoDB" id="207125at2"/>
<accession>A0A518CA04</accession>
<feature type="compositionally biased region" description="Polar residues" evidence="1">
    <location>
        <begin position="114"/>
        <end position="124"/>
    </location>
</feature>
<dbReference type="InterPro" id="IPR002372">
    <property type="entry name" value="PQQ_rpt_dom"/>
</dbReference>
<dbReference type="InterPro" id="IPR011047">
    <property type="entry name" value="Quinoprotein_ADH-like_sf"/>
</dbReference>
<feature type="compositionally biased region" description="Basic and acidic residues" evidence="1">
    <location>
        <begin position="151"/>
        <end position="177"/>
    </location>
</feature>
<protein>
    <recommendedName>
        <fullName evidence="3">Pyrrolo-quinoline quinone repeat domain-containing protein</fullName>
    </recommendedName>
</protein>
<organism evidence="4 5">
    <name type="scientific">Bremerella volcania</name>
    <dbReference type="NCBI Taxonomy" id="2527984"/>
    <lineage>
        <taxon>Bacteria</taxon>
        <taxon>Pseudomonadati</taxon>
        <taxon>Planctomycetota</taxon>
        <taxon>Planctomycetia</taxon>
        <taxon>Pirellulales</taxon>
        <taxon>Pirellulaceae</taxon>
        <taxon>Bremerella</taxon>
    </lineage>
</organism>
<proteinExistence type="predicted"/>
<dbReference type="Pfam" id="PF13360">
    <property type="entry name" value="PQQ_2"/>
    <property type="match status" value="1"/>
</dbReference>
<keyword evidence="5" id="KW-1185">Reference proteome</keyword>
<evidence type="ECO:0000313" key="4">
    <source>
        <dbReference type="EMBL" id="QDU76045.1"/>
    </source>
</evidence>
<feature type="transmembrane region" description="Helical" evidence="2">
    <location>
        <begin position="81"/>
        <end position="101"/>
    </location>
</feature>
<dbReference type="EMBL" id="CP036289">
    <property type="protein sequence ID" value="QDU76045.1"/>
    <property type="molecule type" value="Genomic_DNA"/>
</dbReference>
<dbReference type="SUPFAM" id="SSF50998">
    <property type="entry name" value="Quinoprotein alcohol dehydrogenase-like"/>
    <property type="match status" value="1"/>
</dbReference>
<reference evidence="5" key="1">
    <citation type="submission" date="2019-02" db="EMBL/GenBank/DDBJ databases">
        <title>Deep-cultivation of Planctomycetes and their phenomic and genomic characterization uncovers novel biology.</title>
        <authorList>
            <person name="Wiegand S."/>
            <person name="Jogler M."/>
            <person name="Boedeker C."/>
            <person name="Pinto D."/>
            <person name="Vollmers J."/>
            <person name="Rivas-Marin E."/>
            <person name="Kohn T."/>
            <person name="Peeters S.H."/>
            <person name="Heuer A."/>
            <person name="Rast P."/>
            <person name="Oberbeckmann S."/>
            <person name="Bunk B."/>
            <person name="Jeske O."/>
            <person name="Meyerdierks A."/>
            <person name="Storesund J.E."/>
            <person name="Kallscheuer N."/>
            <person name="Luecker S."/>
            <person name="Lage O.M."/>
            <person name="Pohl T."/>
            <person name="Merkel B.J."/>
            <person name="Hornburger P."/>
            <person name="Mueller R.-W."/>
            <person name="Bruemmer F."/>
            <person name="Labrenz M."/>
            <person name="Spormann A.M."/>
            <person name="Op den Camp H."/>
            <person name="Overmann J."/>
            <person name="Amann R."/>
            <person name="Jetten M.S.M."/>
            <person name="Mascher T."/>
            <person name="Medema M.H."/>
            <person name="Devos D.P."/>
            <person name="Kaster A.-K."/>
            <person name="Ovreas L."/>
            <person name="Rohde M."/>
            <person name="Galperin M.Y."/>
            <person name="Jogler C."/>
        </authorList>
    </citation>
    <scope>NUCLEOTIDE SEQUENCE [LARGE SCALE GENOMIC DNA]</scope>
    <source>
        <strain evidence="5">Pan97</strain>
    </source>
</reference>
<evidence type="ECO:0000256" key="2">
    <source>
        <dbReference type="SAM" id="Phobius"/>
    </source>
</evidence>
<dbReference type="Proteomes" id="UP000318626">
    <property type="component" value="Chromosome"/>
</dbReference>
<dbReference type="RefSeq" id="WP_144973870.1">
    <property type="nucleotide sequence ID" value="NZ_CP036289.1"/>
</dbReference>
<dbReference type="KEGG" id="bvo:Pan97_30900"/>
<gene>
    <name evidence="4" type="ORF">Pan97_30900</name>
</gene>
<feature type="compositionally biased region" description="Polar residues" evidence="1">
    <location>
        <begin position="131"/>
        <end position="150"/>
    </location>
</feature>
<evidence type="ECO:0000259" key="3">
    <source>
        <dbReference type="Pfam" id="PF13360"/>
    </source>
</evidence>